<feature type="region of interest" description="Disordered" evidence="7">
    <location>
        <begin position="1"/>
        <end position="42"/>
    </location>
</feature>
<dbReference type="InterPro" id="IPR036227">
    <property type="entry name" value="Ribosomal_uL15/eL18_sf"/>
</dbReference>
<keyword evidence="3 5" id="KW-0687">Ribonucleoprotein</keyword>
<dbReference type="SUPFAM" id="SSF52080">
    <property type="entry name" value="Ribosomal proteins L15p and L18e"/>
    <property type="match status" value="1"/>
</dbReference>
<dbReference type="PANTHER" id="PTHR11721:SF3">
    <property type="entry name" value="LARGE RIBOSOMAL SUBUNIT PROTEIN UL15"/>
    <property type="match status" value="1"/>
</dbReference>
<feature type="domain" description="Large ribosomal subunit protein uL15/eL18" evidence="8">
    <location>
        <begin position="67"/>
        <end position="137"/>
    </location>
</feature>
<sequence length="160" mass="17601">MVVRRRKKKNKLRGNRTFGQGNTKRRRGSGSRGGTGRAGSHKHKFSKYYLDFGVKRKLKAKEKGEAINLGQLNELLPRFLVEQKAEKKGNMIVVDGKKMGIAKLLGAGKIEEKVLVRNVSLSGRAKEKIEAAGGKIEVTEGAGEKGEKSEGKINAAREEE</sequence>
<dbReference type="GO" id="GO:0022625">
    <property type="term" value="C:cytosolic large ribosomal subunit"/>
    <property type="evidence" value="ECO:0007669"/>
    <property type="project" value="TreeGrafter"/>
</dbReference>
<keyword evidence="5" id="KW-0694">RNA-binding</keyword>
<comment type="caution">
    <text evidence="9">The sequence shown here is derived from an EMBL/GenBank/DDBJ whole genome shotgun (WGS) entry which is preliminary data.</text>
</comment>
<dbReference type="Gene3D" id="4.10.990.10">
    <property type="match status" value="1"/>
</dbReference>
<comment type="function">
    <text evidence="5">Binds to the 23S rRNA.</text>
</comment>
<dbReference type="Proteomes" id="UP000683213">
    <property type="component" value="Unassembled WGS sequence"/>
</dbReference>
<organism evidence="9 11">
    <name type="scientific">Candidatus Iainarchaeum sp</name>
    <dbReference type="NCBI Taxonomy" id="3101447"/>
    <lineage>
        <taxon>Archaea</taxon>
        <taxon>Candidatus Iainarchaeota</taxon>
        <taxon>Candidatus Iainarchaeia</taxon>
        <taxon>Candidatus Iainarchaeales</taxon>
        <taxon>Candidatus Iainarchaeaceae</taxon>
        <taxon>Candidatus Iainarchaeum</taxon>
    </lineage>
</organism>
<evidence type="ECO:0000313" key="9">
    <source>
        <dbReference type="EMBL" id="HIH08347.1"/>
    </source>
</evidence>
<proteinExistence type="inferred from homology"/>
<reference evidence="9" key="1">
    <citation type="journal article" date="2020" name="bioRxiv">
        <title>A rank-normalized archaeal taxonomy based on genome phylogeny resolves widespread incomplete and uneven classifications.</title>
        <authorList>
            <person name="Rinke C."/>
            <person name="Chuvochina M."/>
            <person name="Mussig A.J."/>
            <person name="Chaumeil P.-A."/>
            <person name="Waite D.W."/>
            <person name="Whitman W.B."/>
            <person name="Parks D.H."/>
            <person name="Hugenholtz P."/>
        </authorList>
    </citation>
    <scope>NUCLEOTIDE SEQUENCE</scope>
    <source>
        <strain evidence="9">UBA10011</strain>
    </source>
</reference>
<protein>
    <recommendedName>
        <fullName evidence="4 5">Large ribosomal subunit protein uL15</fullName>
    </recommendedName>
</protein>
<evidence type="ECO:0000256" key="3">
    <source>
        <dbReference type="ARBA" id="ARBA00023274"/>
    </source>
</evidence>
<dbReference type="InterPro" id="IPR027386">
    <property type="entry name" value="Rbsml_uL15_N"/>
</dbReference>
<dbReference type="InterPro" id="IPR001196">
    <property type="entry name" value="Ribosomal_uL15_CS"/>
</dbReference>
<feature type="compositionally biased region" description="Basic and acidic residues" evidence="7">
    <location>
        <begin position="142"/>
        <end position="160"/>
    </location>
</feature>
<reference evidence="10" key="2">
    <citation type="submission" date="2021-03" db="EMBL/GenBank/DDBJ databases">
        <authorList>
            <person name="Jaffe A."/>
        </authorList>
    </citation>
    <scope>NUCLEOTIDE SEQUENCE</scope>
    <source>
        <strain evidence="10">RIFCSPHIGHO2_01_FULL_GW2011_AR10_43_9</strain>
    </source>
</reference>
<evidence type="ECO:0000256" key="1">
    <source>
        <dbReference type="ARBA" id="ARBA00007320"/>
    </source>
</evidence>
<gene>
    <name evidence="9" type="primary">rpl15p</name>
    <name evidence="5" type="synonym">rpl15</name>
    <name evidence="9" type="ORF">HA237_03180</name>
    <name evidence="10" type="ORF">J4224_02990</name>
</gene>
<dbReference type="PROSITE" id="PS00475">
    <property type="entry name" value="RIBOSOMAL_L15"/>
    <property type="match status" value="1"/>
</dbReference>
<dbReference type="HAMAP" id="MF_01341">
    <property type="entry name" value="Ribosomal_uL15"/>
    <property type="match status" value="1"/>
</dbReference>
<dbReference type="PANTHER" id="PTHR11721">
    <property type="entry name" value="60S RIBOSOMAL PROTEIN L27A"/>
    <property type="match status" value="1"/>
</dbReference>
<dbReference type="Gene3D" id="3.100.10.10">
    <property type="match status" value="1"/>
</dbReference>
<feature type="compositionally biased region" description="Basic residues" evidence="7">
    <location>
        <begin position="1"/>
        <end position="14"/>
    </location>
</feature>
<dbReference type="AlphaFoldDB" id="A0A7J4IX32"/>
<dbReference type="EMBL" id="JAGVWF010000038">
    <property type="protein sequence ID" value="MBS3059368.1"/>
    <property type="molecule type" value="Genomic_DNA"/>
</dbReference>
<evidence type="ECO:0000259" key="8">
    <source>
        <dbReference type="Pfam" id="PF00828"/>
    </source>
</evidence>
<keyword evidence="2 5" id="KW-0689">Ribosomal protein</keyword>
<comment type="similarity">
    <text evidence="1 5 6">Belongs to the universal ribosomal protein uL15 family.</text>
</comment>
<accession>A0A7J4IX32</accession>
<name>A0A7J4IX32_9ARCH</name>
<dbReference type="Proteomes" id="UP000577419">
    <property type="component" value="Unassembled WGS sequence"/>
</dbReference>
<reference evidence="10" key="3">
    <citation type="submission" date="2021-05" db="EMBL/GenBank/DDBJ databases">
        <title>Protein family content uncovers lineage relationships and bacterial pathway maintenance mechanisms in DPANN archaea.</title>
        <authorList>
            <person name="Castelle C.J."/>
            <person name="Meheust R."/>
            <person name="Jaffe A.L."/>
            <person name="Seitz K."/>
            <person name="Gong X."/>
            <person name="Baker B.J."/>
            <person name="Banfield J.F."/>
        </authorList>
    </citation>
    <scope>NUCLEOTIDE SEQUENCE</scope>
    <source>
        <strain evidence="10">RIFCSPHIGHO2_01_FULL_GW2011_AR10_43_9</strain>
    </source>
</reference>
<evidence type="ECO:0000313" key="10">
    <source>
        <dbReference type="EMBL" id="MBS3059368.1"/>
    </source>
</evidence>
<evidence type="ECO:0000313" key="11">
    <source>
        <dbReference type="Proteomes" id="UP000577419"/>
    </source>
</evidence>
<evidence type="ECO:0000256" key="2">
    <source>
        <dbReference type="ARBA" id="ARBA00022980"/>
    </source>
</evidence>
<dbReference type="GO" id="GO:0006412">
    <property type="term" value="P:translation"/>
    <property type="evidence" value="ECO:0007669"/>
    <property type="project" value="UniProtKB-UniRule"/>
</dbReference>
<dbReference type="GO" id="GO:0003735">
    <property type="term" value="F:structural constituent of ribosome"/>
    <property type="evidence" value="ECO:0007669"/>
    <property type="project" value="InterPro"/>
</dbReference>
<evidence type="ECO:0000256" key="4">
    <source>
        <dbReference type="ARBA" id="ARBA00035200"/>
    </source>
</evidence>
<comment type="subunit">
    <text evidence="5">Part of the 50S ribosomal subunit.</text>
</comment>
<dbReference type="InterPro" id="IPR030878">
    <property type="entry name" value="Ribosomal_uL15"/>
</dbReference>
<dbReference type="GO" id="GO:0019843">
    <property type="term" value="F:rRNA binding"/>
    <property type="evidence" value="ECO:0007669"/>
    <property type="project" value="UniProtKB-UniRule"/>
</dbReference>
<feature type="region of interest" description="Disordered" evidence="7">
    <location>
        <begin position="138"/>
        <end position="160"/>
    </location>
</feature>
<evidence type="ECO:0000256" key="6">
    <source>
        <dbReference type="RuleBase" id="RU003888"/>
    </source>
</evidence>
<dbReference type="Pfam" id="PF00828">
    <property type="entry name" value="Ribosomal_L27A"/>
    <property type="match status" value="1"/>
</dbReference>
<dbReference type="EMBL" id="DUFG01000017">
    <property type="protein sequence ID" value="HIH08347.1"/>
    <property type="molecule type" value="Genomic_DNA"/>
</dbReference>
<dbReference type="InterPro" id="IPR021131">
    <property type="entry name" value="Ribosomal_uL15/eL18"/>
</dbReference>
<evidence type="ECO:0000256" key="5">
    <source>
        <dbReference type="HAMAP-Rule" id="MF_01341"/>
    </source>
</evidence>
<evidence type="ECO:0000256" key="7">
    <source>
        <dbReference type="SAM" id="MobiDB-lite"/>
    </source>
</evidence>
<keyword evidence="5" id="KW-0699">rRNA-binding</keyword>